<dbReference type="AlphaFoldDB" id="A0A0S6VRW8"/>
<dbReference type="Pfam" id="PF04463">
    <property type="entry name" value="2-thiour_desulf"/>
    <property type="match status" value="1"/>
</dbReference>
<dbReference type="Pfam" id="PF08349">
    <property type="entry name" value="DUF1722"/>
    <property type="match status" value="1"/>
</dbReference>
<dbReference type="EMBL" id="DF820456">
    <property type="protein sequence ID" value="GAK50168.1"/>
    <property type="molecule type" value="Genomic_DNA"/>
</dbReference>
<keyword evidence="3" id="KW-1185">Reference proteome</keyword>
<evidence type="ECO:0000313" key="2">
    <source>
        <dbReference type="EMBL" id="GAK50168.1"/>
    </source>
</evidence>
<accession>A0A0S6VRW8</accession>
<dbReference type="PANTHER" id="PTHR30087:SF0">
    <property type="entry name" value="INNER MEMBRANE PROTEIN"/>
    <property type="match status" value="1"/>
</dbReference>
<dbReference type="InterPro" id="IPR007553">
    <property type="entry name" value="2-thiour_desulf"/>
</dbReference>
<proteinExistence type="predicted"/>
<evidence type="ECO:0000259" key="1">
    <source>
        <dbReference type="Pfam" id="PF08349"/>
    </source>
</evidence>
<dbReference type="HOGENOM" id="CLU_076318_0_1_0"/>
<dbReference type="Proteomes" id="UP000030700">
    <property type="component" value="Unassembled WGS sequence"/>
</dbReference>
<gene>
    <name evidence="2" type="ORF">U14_01395</name>
</gene>
<sequence>MEQFPRPIIYISKCLGFDHCRYDGQTIESDVVNSLKPYVEFRPVCPEVEIGLGIPRKPIRIVEIDGQPHLYQPVTGRDCTAEMVAFVEGFLSGITEVDGFLLKNRSPSCGWQDVKIYPGLENVSRTLRGAGFYGGEVAKRFEGLPLEDEGRVRNFTLREHFLTGIFAFARFRQVKASGVMKDLIEFHTMHKLLLMGYNQAQMRTLGAILANKDHCDFSTVARNYETHLKIALAKPPRFQAIINVLLHAFGGFKNVLTSDEKQFFLDTLEEYRDERIPLSAALKILQVWAIKYHNDYLLNQVFMQPSPKALTEITDSGKGRRL</sequence>
<protein>
    <submittedName>
        <fullName evidence="2">Hypothetical cytosolic protein</fullName>
    </submittedName>
</protein>
<organism evidence="2">
    <name type="scientific">Candidatus Moduliflexus flocculans</name>
    <dbReference type="NCBI Taxonomy" id="1499966"/>
    <lineage>
        <taxon>Bacteria</taxon>
        <taxon>Candidatus Moduliflexota</taxon>
        <taxon>Candidatus Moduliflexia</taxon>
        <taxon>Candidatus Moduliflexales</taxon>
        <taxon>Candidatus Moduliflexaceae</taxon>
    </lineage>
</organism>
<dbReference type="PIRSF" id="PIRSF037004">
    <property type="entry name" value="UCP037004"/>
    <property type="match status" value="1"/>
</dbReference>
<dbReference type="InterPro" id="IPR017087">
    <property type="entry name" value="UCP037004"/>
</dbReference>
<name>A0A0S6VRW8_9BACT</name>
<evidence type="ECO:0000313" key="3">
    <source>
        <dbReference type="Proteomes" id="UP000030700"/>
    </source>
</evidence>
<feature type="domain" description="DUF1722" evidence="1">
    <location>
        <begin position="191"/>
        <end position="307"/>
    </location>
</feature>
<dbReference type="STRING" id="1499966.U14_01395"/>
<reference evidence="2" key="1">
    <citation type="journal article" date="2015" name="PeerJ">
        <title>First genomic representation of candidate bacterial phylum KSB3 points to enhanced environmental sensing as a trigger of wastewater bulking.</title>
        <authorList>
            <person name="Sekiguchi Y."/>
            <person name="Ohashi A."/>
            <person name="Parks D.H."/>
            <person name="Yamauchi T."/>
            <person name="Tyson G.W."/>
            <person name="Hugenholtz P."/>
        </authorList>
    </citation>
    <scope>NUCLEOTIDE SEQUENCE [LARGE SCALE GENOMIC DNA]</scope>
</reference>
<dbReference type="InterPro" id="IPR013560">
    <property type="entry name" value="DUF1722"/>
</dbReference>
<dbReference type="PANTHER" id="PTHR30087">
    <property type="entry name" value="INNER MEMBRANE PROTEIN"/>
    <property type="match status" value="1"/>
</dbReference>